<organism evidence="6 7">
    <name type="scientific">Campylobacter magnus</name>
    <dbReference type="NCBI Taxonomy" id="3026462"/>
    <lineage>
        <taxon>Bacteria</taxon>
        <taxon>Pseudomonadati</taxon>
        <taxon>Campylobacterota</taxon>
        <taxon>Epsilonproteobacteria</taxon>
        <taxon>Campylobacterales</taxon>
        <taxon>Campylobacteraceae</taxon>
        <taxon>Campylobacter</taxon>
    </lineage>
</organism>
<dbReference type="PANTHER" id="PTHR42818">
    <property type="entry name" value="SULFOPYRUVATE DECARBOXYLASE SUBUNIT ALPHA"/>
    <property type="match status" value="1"/>
</dbReference>
<dbReference type="EMBL" id="JAULJQ010000001">
    <property type="protein sequence ID" value="MDO2408498.1"/>
    <property type="molecule type" value="Genomic_DNA"/>
</dbReference>
<dbReference type="GO" id="GO:0033980">
    <property type="term" value="F:phosphonopyruvate decarboxylase activity"/>
    <property type="evidence" value="ECO:0007669"/>
    <property type="project" value="UniProtKB-EC"/>
</dbReference>
<evidence type="ECO:0000259" key="4">
    <source>
        <dbReference type="Pfam" id="PF02775"/>
    </source>
</evidence>
<dbReference type="InterPro" id="IPR017684">
    <property type="entry name" value="Phosphono-pyrv_decarboxylase"/>
</dbReference>
<dbReference type="PANTHER" id="PTHR42818:SF1">
    <property type="entry name" value="SULFOPYRUVATE DECARBOXYLASE"/>
    <property type="match status" value="1"/>
</dbReference>
<dbReference type="Gene3D" id="3.40.50.970">
    <property type="match status" value="2"/>
</dbReference>
<keyword evidence="2" id="KW-0786">Thiamine pyrophosphate</keyword>
<evidence type="ECO:0000256" key="2">
    <source>
        <dbReference type="ARBA" id="ARBA00023052"/>
    </source>
</evidence>
<name>A0ABT8T538_9BACT</name>
<dbReference type="InterPro" id="IPR012001">
    <property type="entry name" value="Thiamin_PyroP_enz_TPP-bd_dom"/>
</dbReference>
<evidence type="ECO:0000259" key="5">
    <source>
        <dbReference type="Pfam" id="PF02776"/>
    </source>
</evidence>
<dbReference type="InterPro" id="IPR051818">
    <property type="entry name" value="TPP_dependent_decarboxylase"/>
</dbReference>
<keyword evidence="7" id="KW-1185">Reference proteome</keyword>
<comment type="caution">
    <text evidence="6">The sequence shown here is derived from an EMBL/GenBank/DDBJ whole genome shotgun (WGS) entry which is preliminary data.</text>
</comment>
<evidence type="ECO:0000256" key="3">
    <source>
        <dbReference type="ARBA" id="ARBA00023239"/>
    </source>
</evidence>
<feature type="domain" description="Thiamine pyrophosphate enzyme TPP-binding" evidence="4">
    <location>
        <begin position="225"/>
        <end position="338"/>
    </location>
</feature>
<dbReference type="CDD" id="cd03371">
    <property type="entry name" value="TPP_PpyrDC"/>
    <property type="match status" value="1"/>
</dbReference>
<dbReference type="RefSeq" id="WP_302243202.1">
    <property type="nucleotide sequence ID" value="NZ_JAULJQ010000001.1"/>
</dbReference>
<dbReference type="InterPro" id="IPR029061">
    <property type="entry name" value="THDP-binding"/>
</dbReference>
<dbReference type="Pfam" id="PF02776">
    <property type="entry name" value="TPP_enzyme_N"/>
    <property type="match status" value="1"/>
</dbReference>
<keyword evidence="1" id="KW-0210">Decarboxylase</keyword>
<sequence>MTLEFLKKYEFFTGVPDSLLAPFCDYLYTSFGTSGKHIVAANEGAALALALGYHLSTGKIPLVYMQNSGIGNAINPLTSLINEKIYKIPCVFVIGWRGEPGLKDEPQHAFMGEITPEILALCGVKCFIIDKNTTQEELKANERVFDELLAEGKQVAYAIKKDAFASGAKAKYSNAYTLNREQCIACVLDTFKDAIFISTTGKISRELFELREQKALGHEKDFLCVGGMGHASMIALGVALNKKERQIICLDGDGAFLMHTGGLGTIAISGAKNLIHIVLNNAAHESVGGMPTMASSIDLCKIASGFGYKHVFKASDESELKAALSKAKGLNDLCFIEIKCALGSRSDLARPTTAPEQNKIAFMKELGIKPEF</sequence>
<reference evidence="6 7" key="1">
    <citation type="submission" date="2023-06" db="EMBL/GenBank/DDBJ databases">
        <title>Campylobacter magnum sp. nov., isolated from cecal contents of domestic pigs (Sus scrofa domesticus).</title>
        <authorList>
            <person name="Papic B."/>
            <person name="Gruntar I."/>
        </authorList>
    </citation>
    <scope>NUCLEOTIDE SEQUENCE [LARGE SCALE GENOMIC DNA]</scope>
    <source>
        <strain evidence="7">34484-21</strain>
    </source>
</reference>
<accession>A0ABT8T538</accession>
<dbReference type="Pfam" id="PF02775">
    <property type="entry name" value="TPP_enzyme_C"/>
    <property type="match status" value="1"/>
</dbReference>
<dbReference type="NCBIfam" id="TIGR03297">
    <property type="entry name" value="Ppyr-DeCO2ase"/>
    <property type="match status" value="1"/>
</dbReference>
<keyword evidence="3 6" id="KW-0456">Lyase</keyword>
<dbReference type="Proteomes" id="UP001171111">
    <property type="component" value="Unassembled WGS sequence"/>
</dbReference>
<dbReference type="EC" id="4.1.1.82" evidence="6"/>
<evidence type="ECO:0000313" key="6">
    <source>
        <dbReference type="EMBL" id="MDO2408498.1"/>
    </source>
</evidence>
<proteinExistence type="predicted"/>
<protein>
    <submittedName>
        <fullName evidence="6">Phosphonopyruvate decarboxylase</fullName>
        <ecNumber evidence="6">4.1.1.82</ecNumber>
    </submittedName>
</protein>
<gene>
    <name evidence="6" type="primary">aepY</name>
    <name evidence="6" type="ORF">Q2362_00105</name>
</gene>
<evidence type="ECO:0000313" key="7">
    <source>
        <dbReference type="Proteomes" id="UP001171111"/>
    </source>
</evidence>
<dbReference type="CDD" id="cd07035">
    <property type="entry name" value="TPP_PYR_POX_like"/>
    <property type="match status" value="1"/>
</dbReference>
<dbReference type="InterPro" id="IPR011766">
    <property type="entry name" value="TPP_enzyme_TPP-bd"/>
</dbReference>
<dbReference type="SUPFAM" id="SSF52518">
    <property type="entry name" value="Thiamin diphosphate-binding fold (THDP-binding)"/>
    <property type="match status" value="2"/>
</dbReference>
<feature type="domain" description="Thiamine pyrophosphate enzyme N-terminal TPP-binding" evidence="5">
    <location>
        <begin position="9"/>
        <end position="114"/>
    </location>
</feature>
<evidence type="ECO:0000256" key="1">
    <source>
        <dbReference type="ARBA" id="ARBA00022793"/>
    </source>
</evidence>